<proteinExistence type="predicted"/>
<name>A0A936K6N4_9BACT</name>
<dbReference type="SMART" id="SM00091">
    <property type="entry name" value="PAS"/>
    <property type="match status" value="1"/>
</dbReference>
<dbReference type="AlphaFoldDB" id="A0A936K6N4"/>
<feature type="domain" description="PAS" evidence="2">
    <location>
        <begin position="75"/>
        <end position="123"/>
    </location>
</feature>
<evidence type="ECO:0000259" key="3">
    <source>
        <dbReference type="PROSITE" id="PS50113"/>
    </source>
</evidence>
<accession>A0A936K6N4</accession>
<dbReference type="InterPro" id="IPR000700">
    <property type="entry name" value="PAS-assoc_C"/>
</dbReference>
<dbReference type="InterPro" id="IPR000014">
    <property type="entry name" value="PAS"/>
</dbReference>
<organism evidence="4 5">
    <name type="scientific">Candidatus Geothrix odensensis</name>
    <dbReference type="NCBI Taxonomy" id="2954440"/>
    <lineage>
        <taxon>Bacteria</taxon>
        <taxon>Pseudomonadati</taxon>
        <taxon>Acidobacteriota</taxon>
        <taxon>Holophagae</taxon>
        <taxon>Holophagales</taxon>
        <taxon>Holophagaceae</taxon>
        <taxon>Geothrix</taxon>
    </lineage>
</organism>
<dbReference type="CDD" id="cd00130">
    <property type="entry name" value="PAS"/>
    <property type="match status" value="1"/>
</dbReference>
<evidence type="ECO:0000313" key="5">
    <source>
        <dbReference type="Proteomes" id="UP000709959"/>
    </source>
</evidence>
<dbReference type="InterPro" id="IPR013656">
    <property type="entry name" value="PAS_4"/>
</dbReference>
<dbReference type="NCBIfam" id="TIGR00229">
    <property type="entry name" value="sensory_box"/>
    <property type="match status" value="1"/>
</dbReference>
<dbReference type="InterPro" id="IPR035965">
    <property type="entry name" value="PAS-like_dom_sf"/>
</dbReference>
<reference evidence="4 5" key="1">
    <citation type="submission" date="2020-10" db="EMBL/GenBank/DDBJ databases">
        <title>Connecting structure to function with the recovery of over 1000 high-quality activated sludge metagenome-assembled genomes encoding full-length rRNA genes using long-read sequencing.</title>
        <authorList>
            <person name="Singleton C.M."/>
            <person name="Petriglieri F."/>
            <person name="Kristensen J.M."/>
            <person name="Kirkegaard R.H."/>
            <person name="Michaelsen T.Y."/>
            <person name="Andersen M.H."/>
            <person name="Karst S.M."/>
            <person name="Dueholm M.S."/>
            <person name="Nielsen P.H."/>
            <person name="Albertsen M."/>
        </authorList>
    </citation>
    <scope>NUCLEOTIDE SEQUENCE [LARGE SCALE GENOMIC DNA]</scope>
    <source>
        <strain evidence="4">OdNE_18-Q3-R46-58_MAXAC.008</strain>
    </source>
</reference>
<dbReference type="SUPFAM" id="SSF55785">
    <property type="entry name" value="PYP-like sensor domain (PAS domain)"/>
    <property type="match status" value="3"/>
</dbReference>
<sequence>MPDLPQKWRDVHQKALAGVISSADSDEWVRADGTVEWTRWECRPWYEADGSIGGIIVYTELISERKRAQAVLLVSEEKYRTLIDNLSTGLVVHGPDSSILLANGMASALLGLSKEQMLGKTAVDPEWRFLQEDGSPLPLEGYPVNRVLASGEGFKGLVIGVCRPDRATPTWLLGNAYPVKDAAGQIAEVVITFGDITALKQAEAALRESEERWKFAIEGAGDGLWTGMSRPARLTTRRATRKCSGMPRPTSEPRRKNGASAFTPTMRPACLQHCSRIWRAGLAA</sequence>
<dbReference type="Pfam" id="PF08448">
    <property type="entry name" value="PAS_4"/>
    <property type="match status" value="1"/>
</dbReference>
<evidence type="ECO:0000259" key="2">
    <source>
        <dbReference type="PROSITE" id="PS50112"/>
    </source>
</evidence>
<dbReference type="PROSITE" id="PS50112">
    <property type="entry name" value="PAS"/>
    <property type="match status" value="1"/>
</dbReference>
<comment type="caution">
    <text evidence="4">The sequence shown here is derived from an EMBL/GenBank/DDBJ whole genome shotgun (WGS) entry which is preliminary data.</text>
</comment>
<evidence type="ECO:0000256" key="1">
    <source>
        <dbReference type="SAM" id="MobiDB-lite"/>
    </source>
</evidence>
<gene>
    <name evidence="4" type="ORF">IPN91_11760</name>
</gene>
<dbReference type="PROSITE" id="PS50113">
    <property type="entry name" value="PAC"/>
    <property type="match status" value="1"/>
</dbReference>
<dbReference type="Proteomes" id="UP000709959">
    <property type="component" value="Unassembled WGS sequence"/>
</dbReference>
<evidence type="ECO:0000313" key="4">
    <source>
        <dbReference type="EMBL" id="MBK8573291.1"/>
    </source>
</evidence>
<protein>
    <submittedName>
        <fullName evidence="4">PAS domain-containing protein</fullName>
    </submittedName>
</protein>
<feature type="region of interest" description="Disordered" evidence="1">
    <location>
        <begin position="236"/>
        <end position="262"/>
    </location>
</feature>
<dbReference type="EMBL" id="JADKCH010000015">
    <property type="protein sequence ID" value="MBK8573291.1"/>
    <property type="molecule type" value="Genomic_DNA"/>
</dbReference>
<feature type="domain" description="PAC" evidence="3">
    <location>
        <begin position="155"/>
        <end position="208"/>
    </location>
</feature>
<dbReference type="Gene3D" id="3.30.450.20">
    <property type="entry name" value="PAS domain"/>
    <property type="match status" value="2"/>
</dbReference>